<protein>
    <submittedName>
        <fullName evidence="2">Uncharacterized protein</fullName>
    </submittedName>
</protein>
<keyword evidence="1" id="KW-0732">Signal</keyword>
<dbReference type="Gene3D" id="2.120.10.30">
    <property type="entry name" value="TolB, C-terminal domain"/>
    <property type="match status" value="1"/>
</dbReference>
<dbReference type="InterPro" id="IPR011042">
    <property type="entry name" value="6-blade_b-propeller_TolB-like"/>
</dbReference>
<sequence>MYVKCVFLALIFVSGSSSVSIGHIAEASLISSIYTTKSFNHNTLLNQCICYGITGNYSALNVFLSNDSCQFFVNMTLPLNIVINRSSTLYLLKPLPDSTVVPCCSNFTWLLNEIKSTVPTILSVNVPNALAMNDQNQLALIYNGIYLRLMYANLTTISTVNVPYNAYPLSYSNGYFFVGIYPIVSPYTLYMYSSTNLTQIVSRTNPYGGPQRGTFLENNTILCIETQNVPNSTILFYKWTSSSNFTLYRTISMPITNAYGLAKMNDEYLLIANTKVTGSVYKLSIVNGTYTTFVATTGSQYPMSVVIDNCGRIWIPITSYGLKIYDSTGLLLGTWTESTSLYDLVVTPNYDIYFIDQNANKLYYYQMNKICTS</sequence>
<gene>
    <name evidence="2" type="ORF">GPM918_LOCUS29064</name>
    <name evidence="3" type="ORF">SRO942_LOCUS29615</name>
</gene>
<evidence type="ECO:0000313" key="3">
    <source>
        <dbReference type="EMBL" id="CAF4151310.1"/>
    </source>
</evidence>
<dbReference type="Proteomes" id="UP000681722">
    <property type="component" value="Unassembled WGS sequence"/>
</dbReference>
<dbReference type="SUPFAM" id="SSF63829">
    <property type="entry name" value="Calcium-dependent phosphotriesterase"/>
    <property type="match status" value="1"/>
</dbReference>
<accession>A0A815EMQ2</accession>
<dbReference type="OrthoDB" id="10037314at2759"/>
<organism evidence="2 4">
    <name type="scientific">Didymodactylos carnosus</name>
    <dbReference type="NCBI Taxonomy" id="1234261"/>
    <lineage>
        <taxon>Eukaryota</taxon>
        <taxon>Metazoa</taxon>
        <taxon>Spiralia</taxon>
        <taxon>Gnathifera</taxon>
        <taxon>Rotifera</taxon>
        <taxon>Eurotatoria</taxon>
        <taxon>Bdelloidea</taxon>
        <taxon>Philodinida</taxon>
        <taxon>Philodinidae</taxon>
        <taxon>Didymodactylos</taxon>
    </lineage>
</organism>
<reference evidence="2" key="1">
    <citation type="submission" date="2021-02" db="EMBL/GenBank/DDBJ databases">
        <authorList>
            <person name="Nowell W R."/>
        </authorList>
    </citation>
    <scope>NUCLEOTIDE SEQUENCE</scope>
</reference>
<keyword evidence="4" id="KW-1185">Reference proteome</keyword>
<dbReference type="AlphaFoldDB" id="A0A815EMQ2"/>
<proteinExistence type="predicted"/>
<evidence type="ECO:0000313" key="2">
    <source>
        <dbReference type="EMBL" id="CAF1312449.1"/>
    </source>
</evidence>
<dbReference type="EMBL" id="CAJNOQ010013004">
    <property type="protein sequence ID" value="CAF1312449.1"/>
    <property type="molecule type" value="Genomic_DNA"/>
</dbReference>
<dbReference type="Proteomes" id="UP000663829">
    <property type="component" value="Unassembled WGS sequence"/>
</dbReference>
<comment type="caution">
    <text evidence="2">The sequence shown here is derived from an EMBL/GenBank/DDBJ whole genome shotgun (WGS) entry which is preliminary data.</text>
</comment>
<feature type="signal peptide" evidence="1">
    <location>
        <begin position="1"/>
        <end position="18"/>
    </location>
</feature>
<evidence type="ECO:0000313" key="4">
    <source>
        <dbReference type="Proteomes" id="UP000663829"/>
    </source>
</evidence>
<evidence type="ECO:0000256" key="1">
    <source>
        <dbReference type="SAM" id="SignalP"/>
    </source>
</evidence>
<name>A0A815EMQ2_9BILA</name>
<dbReference type="EMBL" id="CAJOBC010043264">
    <property type="protein sequence ID" value="CAF4151310.1"/>
    <property type="molecule type" value="Genomic_DNA"/>
</dbReference>
<feature type="chain" id="PRO_5036411527" evidence="1">
    <location>
        <begin position="19"/>
        <end position="373"/>
    </location>
</feature>